<keyword evidence="2" id="KW-1133">Transmembrane helix</keyword>
<dbReference type="AlphaFoldDB" id="A0A5B7J9H9"/>
<sequence>MYSALKEGHVDSRLFNGSECVARRLVVVVYVVVAVAAAGASGARRKEHIGRGAQAGLRQ</sequence>
<name>A0A5B7J9H9_PORTR</name>
<comment type="caution">
    <text evidence="3">The sequence shown here is derived from an EMBL/GenBank/DDBJ whole genome shotgun (WGS) entry which is preliminary data.</text>
</comment>
<proteinExistence type="predicted"/>
<accession>A0A5B7J9H9</accession>
<keyword evidence="2" id="KW-0472">Membrane</keyword>
<keyword evidence="4" id="KW-1185">Reference proteome</keyword>
<organism evidence="3 4">
    <name type="scientific">Portunus trituberculatus</name>
    <name type="common">Swimming crab</name>
    <name type="synonym">Neptunus trituberculatus</name>
    <dbReference type="NCBI Taxonomy" id="210409"/>
    <lineage>
        <taxon>Eukaryota</taxon>
        <taxon>Metazoa</taxon>
        <taxon>Ecdysozoa</taxon>
        <taxon>Arthropoda</taxon>
        <taxon>Crustacea</taxon>
        <taxon>Multicrustacea</taxon>
        <taxon>Malacostraca</taxon>
        <taxon>Eumalacostraca</taxon>
        <taxon>Eucarida</taxon>
        <taxon>Decapoda</taxon>
        <taxon>Pleocyemata</taxon>
        <taxon>Brachyura</taxon>
        <taxon>Eubrachyura</taxon>
        <taxon>Portunoidea</taxon>
        <taxon>Portunidae</taxon>
        <taxon>Portuninae</taxon>
        <taxon>Portunus</taxon>
    </lineage>
</organism>
<keyword evidence="2" id="KW-0812">Transmembrane</keyword>
<evidence type="ECO:0000313" key="4">
    <source>
        <dbReference type="Proteomes" id="UP000324222"/>
    </source>
</evidence>
<feature type="region of interest" description="Disordered" evidence="1">
    <location>
        <begin position="40"/>
        <end position="59"/>
    </location>
</feature>
<reference evidence="3 4" key="1">
    <citation type="submission" date="2019-05" db="EMBL/GenBank/DDBJ databases">
        <title>Another draft genome of Portunus trituberculatus and its Hox gene families provides insights of decapod evolution.</title>
        <authorList>
            <person name="Jeong J.-H."/>
            <person name="Song I."/>
            <person name="Kim S."/>
            <person name="Choi T."/>
            <person name="Kim D."/>
            <person name="Ryu S."/>
            <person name="Kim W."/>
        </authorList>
    </citation>
    <scope>NUCLEOTIDE SEQUENCE [LARGE SCALE GENOMIC DNA]</scope>
    <source>
        <tissue evidence="3">Muscle</tissue>
    </source>
</reference>
<protein>
    <submittedName>
        <fullName evidence="3">Uncharacterized protein</fullName>
    </submittedName>
</protein>
<evidence type="ECO:0000256" key="1">
    <source>
        <dbReference type="SAM" id="MobiDB-lite"/>
    </source>
</evidence>
<gene>
    <name evidence="3" type="ORF">E2C01_088526</name>
</gene>
<feature type="transmembrane region" description="Helical" evidence="2">
    <location>
        <begin position="21"/>
        <end position="41"/>
    </location>
</feature>
<evidence type="ECO:0000256" key="2">
    <source>
        <dbReference type="SAM" id="Phobius"/>
    </source>
</evidence>
<dbReference type="EMBL" id="VSRR010094768">
    <property type="protein sequence ID" value="MPC93400.1"/>
    <property type="molecule type" value="Genomic_DNA"/>
</dbReference>
<dbReference type="Proteomes" id="UP000324222">
    <property type="component" value="Unassembled WGS sequence"/>
</dbReference>
<evidence type="ECO:0000313" key="3">
    <source>
        <dbReference type="EMBL" id="MPC93400.1"/>
    </source>
</evidence>